<sequence>MWNPFKTIMSEEDKKEDPKFRYQKLSVAYIIKVKTDEMKKLNNGAIFIKEHYQGPIKYENVYNYILYKSLIYGLYSESTSKYNDYKTEQISFPVKKHWSFDKNGKTNVFTQDFTFYYKGNELKGECVIKIKPTHPSTGTKMISRKEKYLLKKVFKEEFDEISSFIE</sequence>
<dbReference type="EMBL" id="LC270812">
    <property type="protein sequence ID" value="BBB04260.1"/>
    <property type="molecule type" value="Genomic_RNA"/>
</dbReference>
<accession>A0A347ZKI6</accession>
<reference evidence="1" key="1">
    <citation type="journal article" date="2018" name="Heliyon">
        <title>Persistent viruses in mosquito cultured cell line suppress multiplication of flaviviruses.</title>
        <authorList>
            <person name="Fujita R."/>
            <person name="Kato F."/>
            <person name="Kobayashi D."/>
            <person name="Murota K."/>
            <person name="Takasaki T."/>
            <person name="Tajima S."/>
            <person name="Lim C.K."/>
            <person name="Saijo M."/>
            <person name="Isawa H."/>
            <person name="Sawabe K."/>
        </authorList>
    </citation>
    <scope>NUCLEOTIDE SEQUENCE</scope>
    <source>
        <strain evidence="1">Kunoichi</strain>
    </source>
</reference>
<protein>
    <submittedName>
        <fullName evidence="1">M protein protein</fullName>
    </submittedName>
</protein>
<name>A0A347ZKI6_9RHAB</name>
<evidence type="ECO:0000313" key="1">
    <source>
        <dbReference type="EMBL" id="BBB04260.1"/>
    </source>
</evidence>
<organism evidence="1">
    <name type="scientific">Menghai virus</name>
    <dbReference type="NCBI Taxonomy" id="1919071"/>
    <lineage>
        <taxon>Viruses</taxon>
        <taxon>Riboviria</taxon>
        <taxon>Orthornavirae</taxon>
        <taxon>Negarnaviricota</taxon>
        <taxon>Haploviricotina</taxon>
        <taxon>Monjiviricetes</taxon>
        <taxon>Mononegavirales</taxon>
        <taxon>Rhabdoviridae</taxon>
        <taxon>Alpharhabdovirinae</taxon>
        <taxon>Almendravirus</taxon>
        <taxon>Almendravirus menghai</taxon>
    </lineage>
</organism>
<proteinExistence type="predicted"/>
<gene>
    <name evidence="1" type="primary">M protein</name>
</gene>